<keyword evidence="3" id="KW-1185">Reference proteome</keyword>
<protein>
    <submittedName>
        <fullName evidence="2">Uncharacterized protein</fullName>
    </submittedName>
</protein>
<reference evidence="2 3" key="1">
    <citation type="submission" date="2020-07" db="EMBL/GenBank/DDBJ databases">
        <title>Comparative genomics of pyrophilous fungi reveals a link between fire events and developmental genes.</title>
        <authorList>
            <consortium name="DOE Joint Genome Institute"/>
            <person name="Steindorff A.S."/>
            <person name="Carver A."/>
            <person name="Calhoun S."/>
            <person name="Stillman K."/>
            <person name="Liu H."/>
            <person name="Lipzen A."/>
            <person name="Pangilinan J."/>
            <person name="Labutti K."/>
            <person name="Bruns T.D."/>
            <person name="Grigoriev I.V."/>
        </authorList>
    </citation>
    <scope>NUCLEOTIDE SEQUENCE [LARGE SCALE GENOMIC DNA]</scope>
    <source>
        <strain evidence="2 3">CBS 144469</strain>
    </source>
</reference>
<evidence type="ECO:0000256" key="1">
    <source>
        <dbReference type="SAM" id="MobiDB-lite"/>
    </source>
</evidence>
<proteinExistence type="predicted"/>
<feature type="non-terminal residue" evidence="2">
    <location>
        <position position="1"/>
    </location>
</feature>
<evidence type="ECO:0000313" key="2">
    <source>
        <dbReference type="EMBL" id="KAF6745675.1"/>
    </source>
</evidence>
<name>A0A8H6HFX7_9AGAR</name>
<comment type="caution">
    <text evidence="2">The sequence shown here is derived from an EMBL/GenBank/DDBJ whole genome shotgun (WGS) entry which is preliminary data.</text>
</comment>
<feature type="compositionally biased region" description="Polar residues" evidence="1">
    <location>
        <begin position="23"/>
        <end position="32"/>
    </location>
</feature>
<gene>
    <name evidence="2" type="ORF">DFP72DRAFT_925514</name>
</gene>
<organism evidence="2 3">
    <name type="scientific">Ephemerocybe angulata</name>
    <dbReference type="NCBI Taxonomy" id="980116"/>
    <lineage>
        <taxon>Eukaryota</taxon>
        <taxon>Fungi</taxon>
        <taxon>Dikarya</taxon>
        <taxon>Basidiomycota</taxon>
        <taxon>Agaricomycotina</taxon>
        <taxon>Agaricomycetes</taxon>
        <taxon>Agaricomycetidae</taxon>
        <taxon>Agaricales</taxon>
        <taxon>Agaricineae</taxon>
        <taxon>Psathyrellaceae</taxon>
        <taxon>Ephemerocybe</taxon>
    </lineage>
</organism>
<dbReference type="AlphaFoldDB" id="A0A8H6HFX7"/>
<accession>A0A8H6HFX7</accession>
<feature type="region of interest" description="Disordered" evidence="1">
    <location>
        <begin position="1"/>
        <end position="36"/>
    </location>
</feature>
<evidence type="ECO:0000313" key="3">
    <source>
        <dbReference type="Proteomes" id="UP000521943"/>
    </source>
</evidence>
<sequence>MSFSRVWGSHHSSPIQPIKQRRANTSSPQTPFRSLCHPQRPLRPSTPCCPMRRLGDALFSMRESAWMAHAPPPSTPCCPMRRLGDALSSMRESAWMRWLHPLLAARCGGWETRSSRCGRVRGCVQFAPAPSTPCCPMRRLGDVLFSMRESAWMCA</sequence>
<dbReference type="Proteomes" id="UP000521943">
    <property type="component" value="Unassembled WGS sequence"/>
</dbReference>
<dbReference type="OrthoDB" id="10577558at2759"/>
<dbReference type="EMBL" id="JACGCI010000103">
    <property type="protein sequence ID" value="KAF6745675.1"/>
    <property type="molecule type" value="Genomic_DNA"/>
</dbReference>